<organism evidence="2 3">
    <name type="scientific">Nocardia mexicana</name>
    <dbReference type="NCBI Taxonomy" id="279262"/>
    <lineage>
        <taxon>Bacteria</taxon>
        <taxon>Bacillati</taxon>
        <taxon>Actinomycetota</taxon>
        <taxon>Actinomycetes</taxon>
        <taxon>Mycobacteriales</taxon>
        <taxon>Nocardiaceae</taxon>
        <taxon>Nocardia</taxon>
    </lineage>
</organism>
<evidence type="ECO:0000313" key="3">
    <source>
        <dbReference type="Proteomes" id="UP000255355"/>
    </source>
</evidence>
<protein>
    <submittedName>
        <fullName evidence="2">Uncharacterized protein</fullName>
    </submittedName>
</protein>
<keyword evidence="1" id="KW-1133">Transmembrane helix</keyword>
<feature type="transmembrane region" description="Helical" evidence="1">
    <location>
        <begin position="47"/>
        <end position="72"/>
    </location>
</feature>
<comment type="caution">
    <text evidence="2">The sequence shown here is derived from an EMBL/GenBank/DDBJ whole genome shotgun (WGS) entry which is preliminary data.</text>
</comment>
<proteinExistence type="predicted"/>
<sequence>MLRPLLWMAAGMVAISAAYGVVVGIFGTDMPQFDTAPSQPGHIAARLVQSMVVFGVIGLIMTYLGLAVLGLVRDPFARIAARFPNAPLIFFGGLIGAFLIGRPFPLFRKLFRDAAEEGNILYSAAAFVLQSIGNILVLAVLLILTVLAGGRLQRWFQADPRRVSILSATALLTVGVFSFLYWDVRLLAMRDILPWYPVAPWV</sequence>
<keyword evidence="1" id="KW-0812">Transmembrane</keyword>
<gene>
    <name evidence="2" type="ORF">DFR68_102248</name>
</gene>
<dbReference type="AlphaFoldDB" id="A0A370HG45"/>
<evidence type="ECO:0000256" key="1">
    <source>
        <dbReference type="SAM" id="Phobius"/>
    </source>
</evidence>
<dbReference type="EMBL" id="QQAZ01000002">
    <property type="protein sequence ID" value="RDI54124.1"/>
    <property type="molecule type" value="Genomic_DNA"/>
</dbReference>
<dbReference type="RefSeq" id="WP_211339327.1">
    <property type="nucleotide sequence ID" value="NZ_QQAZ01000002.1"/>
</dbReference>
<feature type="transmembrane region" description="Helical" evidence="1">
    <location>
        <begin position="162"/>
        <end position="182"/>
    </location>
</feature>
<feature type="transmembrane region" description="Helical" evidence="1">
    <location>
        <begin position="79"/>
        <end position="100"/>
    </location>
</feature>
<name>A0A370HG45_9NOCA</name>
<reference evidence="2 3" key="1">
    <citation type="submission" date="2018-07" db="EMBL/GenBank/DDBJ databases">
        <title>Genomic Encyclopedia of Type Strains, Phase IV (KMG-IV): sequencing the most valuable type-strain genomes for metagenomic binning, comparative biology and taxonomic classification.</title>
        <authorList>
            <person name="Goeker M."/>
        </authorList>
    </citation>
    <scope>NUCLEOTIDE SEQUENCE [LARGE SCALE GENOMIC DNA]</scope>
    <source>
        <strain evidence="2 3">DSM 44952</strain>
    </source>
</reference>
<evidence type="ECO:0000313" key="2">
    <source>
        <dbReference type="EMBL" id="RDI54124.1"/>
    </source>
</evidence>
<dbReference type="Proteomes" id="UP000255355">
    <property type="component" value="Unassembled WGS sequence"/>
</dbReference>
<feature type="transmembrane region" description="Helical" evidence="1">
    <location>
        <begin position="5"/>
        <end position="27"/>
    </location>
</feature>
<keyword evidence="3" id="KW-1185">Reference proteome</keyword>
<keyword evidence="1" id="KW-0472">Membrane</keyword>
<feature type="transmembrane region" description="Helical" evidence="1">
    <location>
        <begin position="120"/>
        <end position="150"/>
    </location>
</feature>
<accession>A0A370HG45</accession>